<accession>A0A316FKM7</accession>
<gene>
    <name evidence="3" type="ORF">BC793_105400</name>
</gene>
<feature type="compositionally biased region" description="Basic and acidic residues" evidence="1">
    <location>
        <begin position="115"/>
        <end position="127"/>
    </location>
</feature>
<proteinExistence type="predicted"/>
<protein>
    <submittedName>
        <fullName evidence="3">Uncharacterized protein</fullName>
    </submittedName>
</protein>
<sequence length="297" mass="32202">MGSHAELGDTVQPAEEEQHSDLTPGEVRLRRLLAVGGVVALVVGLLVFVPRLLRTGPPPHWEPPGWAATVFPFQPSWLPDGSHEPEVFRGGPAVTVQYWYGGRRTLSAQVTAQRPEWDADRTEEHPSDIGGRPATVRTAPDFVGVLWQLADGRWLKADGTGTWTEDEVLRFARGLGPGAVPSSPPFTFAEVPPGLTLQQQSPWSMCLASPEAAAEVVGPTGICVELPRSVGRIQPLPDPETVTVAGRTARYQESRAGGEMQVDLGDGRTLLVQWDESIRMDRDEVIRFTAATNPAGR</sequence>
<evidence type="ECO:0000256" key="1">
    <source>
        <dbReference type="SAM" id="MobiDB-lite"/>
    </source>
</evidence>
<organism evidence="3 4">
    <name type="scientific">Actinoplanes xinjiangensis</name>
    <dbReference type="NCBI Taxonomy" id="512350"/>
    <lineage>
        <taxon>Bacteria</taxon>
        <taxon>Bacillati</taxon>
        <taxon>Actinomycetota</taxon>
        <taxon>Actinomycetes</taxon>
        <taxon>Micromonosporales</taxon>
        <taxon>Micromonosporaceae</taxon>
        <taxon>Actinoplanes</taxon>
    </lineage>
</organism>
<name>A0A316FKM7_9ACTN</name>
<dbReference type="Proteomes" id="UP000245697">
    <property type="component" value="Unassembled WGS sequence"/>
</dbReference>
<keyword evidence="2" id="KW-1133">Transmembrane helix</keyword>
<keyword evidence="2" id="KW-0472">Membrane</keyword>
<dbReference type="RefSeq" id="WP_109592979.1">
    <property type="nucleotide sequence ID" value="NZ_BONA01000037.1"/>
</dbReference>
<feature type="region of interest" description="Disordered" evidence="1">
    <location>
        <begin position="1"/>
        <end position="22"/>
    </location>
</feature>
<keyword evidence="2" id="KW-0812">Transmembrane</keyword>
<evidence type="ECO:0000313" key="4">
    <source>
        <dbReference type="Proteomes" id="UP000245697"/>
    </source>
</evidence>
<evidence type="ECO:0000313" key="3">
    <source>
        <dbReference type="EMBL" id="PWK49049.1"/>
    </source>
</evidence>
<feature type="region of interest" description="Disordered" evidence="1">
    <location>
        <begin position="111"/>
        <end position="134"/>
    </location>
</feature>
<dbReference type="OrthoDB" id="3293900at2"/>
<evidence type="ECO:0000256" key="2">
    <source>
        <dbReference type="SAM" id="Phobius"/>
    </source>
</evidence>
<dbReference type="AlphaFoldDB" id="A0A316FKM7"/>
<keyword evidence="4" id="KW-1185">Reference proteome</keyword>
<feature type="transmembrane region" description="Helical" evidence="2">
    <location>
        <begin position="32"/>
        <end position="53"/>
    </location>
</feature>
<comment type="caution">
    <text evidence="3">The sequence shown here is derived from an EMBL/GenBank/DDBJ whole genome shotgun (WGS) entry which is preliminary data.</text>
</comment>
<dbReference type="EMBL" id="QGGR01000005">
    <property type="protein sequence ID" value="PWK49049.1"/>
    <property type="molecule type" value="Genomic_DNA"/>
</dbReference>
<reference evidence="3 4" key="1">
    <citation type="submission" date="2018-05" db="EMBL/GenBank/DDBJ databases">
        <title>Genomic Encyclopedia of Archaeal and Bacterial Type Strains, Phase II (KMG-II): from individual species to whole genera.</title>
        <authorList>
            <person name="Goeker M."/>
        </authorList>
    </citation>
    <scope>NUCLEOTIDE SEQUENCE [LARGE SCALE GENOMIC DNA]</scope>
    <source>
        <strain evidence="3 4">DSM 45184</strain>
    </source>
</reference>